<comment type="caution">
    <text evidence="6">The sequence shown here is derived from an EMBL/GenBank/DDBJ whole genome shotgun (WGS) entry which is preliminary data.</text>
</comment>
<dbReference type="GO" id="GO:0000435">
    <property type="term" value="P:positive regulation of transcription from RNA polymerase II promoter by galactose"/>
    <property type="evidence" value="ECO:0007669"/>
    <property type="project" value="TreeGrafter"/>
</dbReference>
<dbReference type="EMBL" id="CAUWAG010000012">
    <property type="protein sequence ID" value="CAJ2509329.1"/>
    <property type="molecule type" value="Genomic_DNA"/>
</dbReference>
<proteinExistence type="predicted"/>
<evidence type="ECO:0000256" key="3">
    <source>
        <dbReference type="ARBA" id="ARBA00023242"/>
    </source>
</evidence>
<name>A0AAI8VRH6_9PEZI</name>
<protein>
    <submittedName>
        <fullName evidence="6">Uu.00g143550.m01.CDS01</fullName>
    </submittedName>
</protein>
<evidence type="ECO:0000313" key="7">
    <source>
        <dbReference type="Proteomes" id="UP001295740"/>
    </source>
</evidence>
<dbReference type="InterPro" id="IPR051127">
    <property type="entry name" value="Fungal_SecMet_Regulators"/>
</dbReference>
<evidence type="ECO:0000259" key="5">
    <source>
        <dbReference type="SMART" id="SM00906"/>
    </source>
</evidence>
<dbReference type="AlphaFoldDB" id="A0AAI8VRH6"/>
<dbReference type="GO" id="GO:0008270">
    <property type="term" value="F:zinc ion binding"/>
    <property type="evidence" value="ECO:0007669"/>
    <property type="project" value="InterPro"/>
</dbReference>
<keyword evidence="7" id="KW-1185">Reference proteome</keyword>
<gene>
    <name evidence="6" type="ORF">KHLLAP_LOCUS9797</name>
</gene>
<evidence type="ECO:0000313" key="6">
    <source>
        <dbReference type="EMBL" id="CAJ2509329.1"/>
    </source>
</evidence>
<evidence type="ECO:0000256" key="4">
    <source>
        <dbReference type="SAM" id="MobiDB-lite"/>
    </source>
</evidence>
<dbReference type="Pfam" id="PF04082">
    <property type="entry name" value="Fungal_trans"/>
    <property type="match status" value="1"/>
</dbReference>
<organism evidence="6 7">
    <name type="scientific">Anthostomella pinea</name>
    <dbReference type="NCBI Taxonomy" id="933095"/>
    <lineage>
        <taxon>Eukaryota</taxon>
        <taxon>Fungi</taxon>
        <taxon>Dikarya</taxon>
        <taxon>Ascomycota</taxon>
        <taxon>Pezizomycotina</taxon>
        <taxon>Sordariomycetes</taxon>
        <taxon>Xylariomycetidae</taxon>
        <taxon>Xylariales</taxon>
        <taxon>Xylariaceae</taxon>
        <taxon>Anthostomella</taxon>
    </lineage>
</organism>
<keyword evidence="2" id="KW-0804">Transcription</keyword>
<dbReference type="PANTHER" id="PTHR47424">
    <property type="entry name" value="REGULATORY PROTEIN GAL4"/>
    <property type="match status" value="1"/>
</dbReference>
<feature type="region of interest" description="Disordered" evidence="4">
    <location>
        <begin position="101"/>
        <end position="136"/>
    </location>
</feature>
<feature type="compositionally biased region" description="Polar residues" evidence="4">
    <location>
        <begin position="108"/>
        <end position="127"/>
    </location>
</feature>
<dbReference type="PANTHER" id="PTHR47424:SF2">
    <property type="entry name" value="TRANSCRIPTION FACTOR DOMAIN-CONTAINING PROTEIN-RELATED"/>
    <property type="match status" value="1"/>
</dbReference>
<evidence type="ECO:0000256" key="1">
    <source>
        <dbReference type="ARBA" id="ARBA00023015"/>
    </source>
</evidence>
<dbReference type="GO" id="GO:0000981">
    <property type="term" value="F:DNA-binding transcription factor activity, RNA polymerase II-specific"/>
    <property type="evidence" value="ECO:0007669"/>
    <property type="project" value="TreeGrafter"/>
</dbReference>
<dbReference type="Proteomes" id="UP001295740">
    <property type="component" value="Unassembled WGS sequence"/>
</dbReference>
<evidence type="ECO:0000256" key="2">
    <source>
        <dbReference type="ARBA" id="ARBA00023163"/>
    </source>
</evidence>
<keyword evidence="3" id="KW-0539">Nucleus</keyword>
<sequence length="675" mass="75397">MEPSPLSVIRTCITMLVEAAKNPITYQESVLTHHSAQGTAQRARPAFRHGECVDTAGEWCDRRSLGRKVYLTSVEKRMQSLETLIAQRLPDLDIEEALKLPDLHRSGEPSQAARSPSLSRSTISTPGTDEVLLSPGNTISEAVPDEADGFDWQEDANELADGMAALSVEPNGTGYLGSTAGVFFLRSLLFWLGNPGATVVDRDVSGVSHPRDFDQASSSSRLSQSLASHQVQAKLLDTYFSVYHVTYPFIHEATFRAQFHEIIPRPQQRSWQMLLNTVLALGAWCLNSETTYLDDDLYHQARAFGEDESMFESANITCVQALVLLSNLGQKRNKPNTGSNLLGLAVRMALSLGLHREFPSWGISLFQREMRRRVWWGLYLFDSGAATTFGRPILLPGREAMDVHHVLNVDDEFLTPRTDVLPGESSVPTIYSSMKTQCDFHVHSNHISNRLLSAAGVSMDEALSMNKALDSWAETVPPYFQLPEEVASEDHWYLFARSRLWWRFWNLKIIIFRQILLGRAIDQGRGVPSTTADTLDRKGRQAGVNAAQSTIESINLYLENGVGNRLVSWYSVYFLFHASLVVALAIRGDTESPELSKWHEDIGMVRNILRNVLAENTLAARCADILDHILPHHPQDFTFSDIGQIDFDTMDFSLWPVDQTDILSSLGWPDAGHGI</sequence>
<reference evidence="6" key="1">
    <citation type="submission" date="2023-10" db="EMBL/GenBank/DDBJ databases">
        <authorList>
            <person name="Hackl T."/>
        </authorList>
    </citation>
    <scope>NUCLEOTIDE SEQUENCE</scope>
</reference>
<accession>A0AAI8VRH6</accession>
<keyword evidence="1" id="KW-0805">Transcription regulation</keyword>
<dbReference type="GO" id="GO:0000978">
    <property type="term" value="F:RNA polymerase II cis-regulatory region sequence-specific DNA binding"/>
    <property type="evidence" value="ECO:0007669"/>
    <property type="project" value="TreeGrafter"/>
</dbReference>
<dbReference type="CDD" id="cd12148">
    <property type="entry name" value="fungal_TF_MHR"/>
    <property type="match status" value="1"/>
</dbReference>
<dbReference type="InterPro" id="IPR007219">
    <property type="entry name" value="XnlR_reg_dom"/>
</dbReference>
<dbReference type="GO" id="GO:0006351">
    <property type="term" value="P:DNA-templated transcription"/>
    <property type="evidence" value="ECO:0007669"/>
    <property type="project" value="InterPro"/>
</dbReference>
<feature type="domain" description="Xylanolytic transcriptional activator regulatory" evidence="5">
    <location>
        <begin position="338"/>
        <end position="412"/>
    </location>
</feature>
<dbReference type="GO" id="GO:0005634">
    <property type="term" value="C:nucleus"/>
    <property type="evidence" value="ECO:0007669"/>
    <property type="project" value="TreeGrafter"/>
</dbReference>
<dbReference type="SMART" id="SM00906">
    <property type="entry name" value="Fungal_trans"/>
    <property type="match status" value="1"/>
</dbReference>